<dbReference type="AlphaFoldDB" id="A0A4Q7M3U0"/>
<dbReference type="PRINTS" id="PR00728">
    <property type="entry name" value="SIGNALPTASE"/>
</dbReference>
<dbReference type="PANTHER" id="PTHR10806">
    <property type="entry name" value="SIGNAL PEPTIDASE COMPLEX CATALYTIC SUBUNIT SEC11"/>
    <property type="match status" value="1"/>
</dbReference>
<gene>
    <name evidence="8" type="ORF">EV386_2328</name>
</gene>
<dbReference type="InterPro" id="IPR019533">
    <property type="entry name" value="Peptidase_S26"/>
</dbReference>
<dbReference type="NCBIfam" id="TIGR02228">
    <property type="entry name" value="sigpep_I_arch"/>
    <property type="match status" value="1"/>
</dbReference>
<dbReference type="Pfam" id="PF10502">
    <property type="entry name" value="Peptidase_S26"/>
    <property type="match status" value="1"/>
</dbReference>
<evidence type="ECO:0000256" key="2">
    <source>
        <dbReference type="ARBA" id="ARBA00022692"/>
    </source>
</evidence>
<comment type="caution">
    <text evidence="8">The sequence shown here is derived from an EMBL/GenBank/DDBJ whole genome shotgun (WGS) entry which is preliminary data.</text>
</comment>
<reference evidence="8 9" key="1">
    <citation type="submission" date="2019-02" db="EMBL/GenBank/DDBJ databases">
        <title>Sequencing the genomes of 1000 actinobacteria strains.</title>
        <authorList>
            <person name="Klenk H.-P."/>
        </authorList>
    </citation>
    <scope>NUCLEOTIDE SEQUENCE [LARGE SCALE GENOMIC DNA]</scope>
    <source>
        <strain evidence="8 9">DSM 16932</strain>
    </source>
</reference>
<evidence type="ECO:0000256" key="3">
    <source>
        <dbReference type="ARBA" id="ARBA00022989"/>
    </source>
</evidence>
<evidence type="ECO:0000256" key="4">
    <source>
        <dbReference type="ARBA" id="ARBA00023136"/>
    </source>
</evidence>
<dbReference type="CDD" id="cd06530">
    <property type="entry name" value="S26_SPase_I"/>
    <property type="match status" value="1"/>
</dbReference>
<evidence type="ECO:0000313" key="9">
    <source>
        <dbReference type="Proteomes" id="UP000293852"/>
    </source>
</evidence>
<dbReference type="InterPro" id="IPR036286">
    <property type="entry name" value="LexA/Signal_pep-like_sf"/>
</dbReference>
<organism evidence="8 9">
    <name type="scientific">Xylanimonas ulmi</name>
    <dbReference type="NCBI Taxonomy" id="228973"/>
    <lineage>
        <taxon>Bacteria</taxon>
        <taxon>Bacillati</taxon>
        <taxon>Actinomycetota</taxon>
        <taxon>Actinomycetes</taxon>
        <taxon>Micrococcales</taxon>
        <taxon>Promicromonosporaceae</taxon>
        <taxon>Xylanimonas</taxon>
    </lineage>
</organism>
<dbReference type="GO" id="GO:0009003">
    <property type="term" value="F:signal peptidase activity"/>
    <property type="evidence" value="ECO:0007669"/>
    <property type="project" value="UniProtKB-EC"/>
</dbReference>
<dbReference type="EC" id="3.4.21.89" evidence="5"/>
<dbReference type="Proteomes" id="UP000293852">
    <property type="component" value="Unassembled WGS sequence"/>
</dbReference>
<dbReference type="OrthoDB" id="3178064at2"/>
<evidence type="ECO:0000259" key="7">
    <source>
        <dbReference type="Pfam" id="PF10502"/>
    </source>
</evidence>
<protein>
    <recommendedName>
        <fullName evidence="5">Signal peptidase I</fullName>
        <ecNumber evidence="5">3.4.21.89</ecNumber>
    </recommendedName>
</protein>
<accession>A0A4Q7M3U0</accession>
<feature type="domain" description="Peptidase S26" evidence="7">
    <location>
        <begin position="42"/>
        <end position="126"/>
    </location>
</feature>
<evidence type="ECO:0000256" key="6">
    <source>
        <dbReference type="SAM" id="Phobius"/>
    </source>
</evidence>
<dbReference type="InterPro" id="IPR001733">
    <property type="entry name" value="Peptidase_S26B"/>
</dbReference>
<proteinExistence type="predicted"/>
<evidence type="ECO:0000256" key="5">
    <source>
        <dbReference type="NCBIfam" id="TIGR02228"/>
    </source>
</evidence>
<dbReference type="RefSeq" id="WP_130415130.1">
    <property type="nucleotide sequence ID" value="NZ_SGWX01000001.1"/>
</dbReference>
<evidence type="ECO:0000256" key="1">
    <source>
        <dbReference type="ARBA" id="ARBA00004370"/>
    </source>
</evidence>
<keyword evidence="2 6" id="KW-0812">Transmembrane</keyword>
<keyword evidence="4 6" id="KW-0472">Membrane</keyword>
<dbReference type="GO" id="GO:0004252">
    <property type="term" value="F:serine-type endopeptidase activity"/>
    <property type="evidence" value="ECO:0007669"/>
    <property type="project" value="UniProtKB-UniRule"/>
</dbReference>
<evidence type="ECO:0000313" key="8">
    <source>
        <dbReference type="EMBL" id="RZS62011.1"/>
    </source>
</evidence>
<dbReference type="SUPFAM" id="SSF51306">
    <property type="entry name" value="LexA/Signal peptidase"/>
    <property type="match status" value="1"/>
</dbReference>
<comment type="subcellular location">
    <subcellularLocation>
        <location evidence="1">Membrane</location>
    </subcellularLocation>
</comment>
<keyword evidence="9" id="KW-1185">Reference proteome</keyword>
<dbReference type="GO" id="GO:0006465">
    <property type="term" value="P:signal peptide processing"/>
    <property type="evidence" value="ECO:0007669"/>
    <property type="project" value="UniProtKB-UniRule"/>
</dbReference>
<dbReference type="Gene3D" id="2.10.109.10">
    <property type="entry name" value="Umud Fragment, subunit A"/>
    <property type="match status" value="1"/>
</dbReference>
<sequence>MPRTRRRAARPGAPHVTCSRRRTHPWLRATRCTAAALLWTAVAAVVGVAVLVFVIPQARAGSGLTILSGSMRPAIDPGDVVAVRGIKPHQVCDGTVAVGDVVTFMPHTDDAALVTHRVVAIHTDPVAPDGYADRTYESCAFTTRGDANTVDDATLPARAMKGVVMYRVPKVGYAINAIQTHGHLRQVAIGVSAALGLAAVWFAVGWRRPEPEPEPEYYL</sequence>
<dbReference type="EMBL" id="SGWX01000001">
    <property type="protein sequence ID" value="RZS62011.1"/>
    <property type="molecule type" value="Genomic_DNA"/>
</dbReference>
<name>A0A4Q7M3U0_9MICO</name>
<dbReference type="PANTHER" id="PTHR10806:SF6">
    <property type="entry name" value="SIGNAL PEPTIDASE COMPLEX CATALYTIC SUBUNIT SEC11"/>
    <property type="match status" value="1"/>
</dbReference>
<dbReference type="GO" id="GO:0016020">
    <property type="term" value="C:membrane"/>
    <property type="evidence" value="ECO:0007669"/>
    <property type="project" value="UniProtKB-SubCell"/>
</dbReference>
<keyword evidence="3 6" id="KW-1133">Transmembrane helix</keyword>
<feature type="transmembrane region" description="Helical" evidence="6">
    <location>
        <begin position="36"/>
        <end position="55"/>
    </location>
</feature>